<feature type="compositionally biased region" description="Polar residues" evidence="1">
    <location>
        <begin position="52"/>
        <end position="71"/>
    </location>
</feature>
<organism evidence="3 4">
    <name type="scientific">Stegodyphus mimosarum</name>
    <name type="common">African social velvet spider</name>
    <dbReference type="NCBI Taxonomy" id="407821"/>
    <lineage>
        <taxon>Eukaryota</taxon>
        <taxon>Metazoa</taxon>
        <taxon>Ecdysozoa</taxon>
        <taxon>Arthropoda</taxon>
        <taxon>Chelicerata</taxon>
        <taxon>Arachnida</taxon>
        <taxon>Araneae</taxon>
        <taxon>Araneomorphae</taxon>
        <taxon>Entelegynae</taxon>
        <taxon>Eresoidea</taxon>
        <taxon>Eresidae</taxon>
        <taxon>Stegodyphus</taxon>
    </lineage>
</organism>
<dbReference type="OrthoDB" id="10404069at2759"/>
<protein>
    <submittedName>
        <fullName evidence="3">Uncharacterized protein</fullName>
    </submittedName>
</protein>
<sequence>MTSSLDKLLLIVVVCALVNLAKPDEEEATTTTLTNTADPSGKTTDISERTSDPLTSAKVNDPTTTTQTSSSLKRESTDYDEDTAALVFMEKIMETFVKDIFG</sequence>
<keyword evidence="2" id="KW-0732">Signal</keyword>
<feature type="chain" id="PRO_5001830283" evidence="2">
    <location>
        <begin position="24"/>
        <end position="102"/>
    </location>
</feature>
<name>A0A087U793_STEMI</name>
<dbReference type="Proteomes" id="UP000054359">
    <property type="component" value="Unassembled WGS sequence"/>
</dbReference>
<evidence type="ECO:0000256" key="1">
    <source>
        <dbReference type="SAM" id="MobiDB-lite"/>
    </source>
</evidence>
<evidence type="ECO:0000313" key="4">
    <source>
        <dbReference type="Proteomes" id="UP000054359"/>
    </source>
</evidence>
<feature type="signal peptide" evidence="2">
    <location>
        <begin position="1"/>
        <end position="23"/>
    </location>
</feature>
<dbReference type="AlphaFoldDB" id="A0A087U793"/>
<reference evidence="3 4" key="1">
    <citation type="submission" date="2013-11" db="EMBL/GenBank/DDBJ databases">
        <title>Genome sequencing of Stegodyphus mimosarum.</title>
        <authorList>
            <person name="Bechsgaard J."/>
        </authorList>
    </citation>
    <scope>NUCLEOTIDE SEQUENCE [LARGE SCALE GENOMIC DNA]</scope>
</reference>
<accession>A0A087U793</accession>
<evidence type="ECO:0000313" key="3">
    <source>
        <dbReference type="EMBL" id="KFM73232.1"/>
    </source>
</evidence>
<gene>
    <name evidence="3" type="ORF">X975_16718</name>
</gene>
<feature type="region of interest" description="Disordered" evidence="1">
    <location>
        <begin position="24"/>
        <end position="79"/>
    </location>
</feature>
<dbReference type="EMBL" id="KK118538">
    <property type="protein sequence ID" value="KFM73232.1"/>
    <property type="molecule type" value="Genomic_DNA"/>
</dbReference>
<keyword evidence="4" id="KW-1185">Reference proteome</keyword>
<evidence type="ECO:0000256" key="2">
    <source>
        <dbReference type="SAM" id="SignalP"/>
    </source>
</evidence>
<feature type="non-terminal residue" evidence="3">
    <location>
        <position position="102"/>
    </location>
</feature>
<proteinExistence type="predicted"/>